<dbReference type="SUPFAM" id="SSF88659">
    <property type="entry name" value="Sigma3 and sigma4 domains of RNA polymerase sigma factors"/>
    <property type="match status" value="1"/>
</dbReference>
<keyword evidence="3" id="KW-0731">Sigma factor</keyword>
<dbReference type="InterPro" id="IPR013249">
    <property type="entry name" value="RNA_pol_sigma70_r4_t2"/>
</dbReference>
<dbReference type="AlphaFoldDB" id="A0A0A0EI92"/>
<evidence type="ECO:0000313" key="7">
    <source>
        <dbReference type="EMBL" id="KGM50139.1"/>
    </source>
</evidence>
<evidence type="ECO:0000313" key="8">
    <source>
        <dbReference type="Proteomes" id="UP000030004"/>
    </source>
</evidence>
<evidence type="ECO:0000259" key="5">
    <source>
        <dbReference type="Pfam" id="PF04542"/>
    </source>
</evidence>
<dbReference type="InterPro" id="IPR007627">
    <property type="entry name" value="RNA_pol_sigma70_r2"/>
</dbReference>
<dbReference type="PANTHER" id="PTHR43133:SF25">
    <property type="entry name" value="RNA POLYMERASE SIGMA FACTOR RFAY-RELATED"/>
    <property type="match status" value="1"/>
</dbReference>
<evidence type="ECO:0000256" key="1">
    <source>
        <dbReference type="ARBA" id="ARBA00010641"/>
    </source>
</evidence>
<dbReference type="InterPro" id="IPR014284">
    <property type="entry name" value="RNA_pol_sigma-70_dom"/>
</dbReference>
<dbReference type="InterPro" id="IPR013324">
    <property type="entry name" value="RNA_pol_sigma_r3/r4-like"/>
</dbReference>
<evidence type="ECO:0000256" key="4">
    <source>
        <dbReference type="ARBA" id="ARBA00023163"/>
    </source>
</evidence>
<keyword evidence="4" id="KW-0804">Transcription</keyword>
<dbReference type="EMBL" id="AQQX01000001">
    <property type="protein sequence ID" value="KGM50139.1"/>
    <property type="molecule type" value="Genomic_DNA"/>
</dbReference>
<dbReference type="PANTHER" id="PTHR43133">
    <property type="entry name" value="RNA POLYMERASE ECF-TYPE SIGMA FACTO"/>
    <property type="match status" value="1"/>
</dbReference>
<keyword evidence="8" id="KW-1185">Reference proteome</keyword>
<evidence type="ECO:0000259" key="6">
    <source>
        <dbReference type="Pfam" id="PF08281"/>
    </source>
</evidence>
<dbReference type="eggNOG" id="COG1595">
    <property type="taxonomic scope" value="Bacteria"/>
</dbReference>
<comment type="caution">
    <text evidence="7">The sequence shown here is derived from an EMBL/GenBank/DDBJ whole genome shotgun (WGS) entry which is preliminary data.</text>
</comment>
<dbReference type="Gene3D" id="1.10.1740.10">
    <property type="match status" value="1"/>
</dbReference>
<sequence length="172" mass="19321">MTSKPPFDISDHLVPLRRRARALTRNGPDSEDLVQETILQAYEKADTRSEDGNLRGWLMTILRHRFIDGRRRAQASARREAALAEMTPKLSEGSQDLHMRVTEVRAAFFTLPPEQRAALYLVAIEGRSCAEAAALLNIPMGTLTSRLGRARDRLRALETDDASQVIPMKRKG</sequence>
<protein>
    <recommendedName>
        <fullName evidence="9">RNA polymerase sigma factor</fullName>
    </recommendedName>
</protein>
<dbReference type="RefSeq" id="WP_043743917.1">
    <property type="nucleotide sequence ID" value="NZ_AQQX01000001.1"/>
</dbReference>
<accession>A0A0A0EI92</accession>
<dbReference type="STRING" id="1461694.ATO9_01130"/>
<dbReference type="GO" id="GO:0003677">
    <property type="term" value="F:DNA binding"/>
    <property type="evidence" value="ECO:0007669"/>
    <property type="project" value="InterPro"/>
</dbReference>
<dbReference type="OrthoDB" id="9803470at2"/>
<dbReference type="Proteomes" id="UP000030004">
    <property type="component" value="Unassembled WGS sequence"/>
</dbReference>
<comment type="similarity">
    <text evidence="1">Belongs to the sigma-70 factor family. ECF subfamily.</text>
</comment>
<proteinExistence type="inferred from homology"/>
<dbReference type="NCBIfam" id="NF009164">
    <property type="entry name" value="PRK12511.1"/>
    <property type="match status" value="1"/>
</dbReference>
<dbReference type="InterPro" id="IPR036388">
    <property type="entry name" value="WH-like_DNA-bd_sf"/>
</dbReference>
<dbReference type="Pfam" id="PF04542">
    <property type="entry name" value="Sigma70_r2"/>
    <property type="match status" value="1"/>
</dbReference>
<dbReference type="SUPFAM" id="SSF88946">
    <property type="entry name" value="Sigma2 domain of RNA polymerase sigma factors"/>
    <property type="match status" value="1"/>
</dbReference>
<feature type="domain" description="RNA polymerase sigma factor 70 region 4 type 2" evidence="6">
    <location>
        <begin position="110"/>
        <end position="154"/>
    </location>
</feature>
<gene>
    <name evidence="7" type="ORF">ATO9_01130</name>
</gene>
<keyword evidence="2" id="KW-0805">Transcription regulation</keyword>
<reference evidence="7 8" key="1">
    <citation type="journal article" date="2015" name="Antonie Van Leeuwenhoek">
        <title>Pseudooceanicola atlanticus gen. nov. sp. nov., isolated from surface seawater of the Atlantic Ocean and reclassification of Oceanicola batsensis, Oceanicola marinus, Oceanicola nitratireducens, Oceanicola nanhaiensis, Oceanicola antarcticus and Oceanicola flagellatus, as Pseudooceanicola batsensis comb. nov., Pseudooceanicola marinus comb. nov., Pseudooceanicola nitratireducens comb. nov., Pseudooceanicola nanhaiensis comb. nov., Pseudooceanicola antarcticus comb. nov., and Pseudooceanicola flagellatus comb. nov.</title>
        <authorList>
            <person name="Lai Q."/>
            <person name="Li G."/>
            <person name="Liu X."/>
            <person name="Du Y."/>
            <person name="Sun F."/>
            <person name="Shao Z."/>
        </authorList>
    </citation>
    <scope>NUCLEOTIDE SEQUENCE [LARGE SCALE GENOMIC DNA]</scope>
    <source>
        <strain evidence="7 8">22II-s11g</strain>
    </source>
</reference>
<evidence type="ECO:0000256" key="3">
    <source>
        <dbReference type="ARBA" id="ARBA00023082"/>
    </source>
</evidence>
<dbReference type="InterPro" id="IPR039425">
    <property type="entry name" value="RNA_pol_sigma-70-like"/>
</dbReference>
<dbReference type="InterPro" id="IPR013325">
    <property type="entry name" value="RNA_pol_sigma_r2"/>
</dbReference>
<dbReference type="CDD" id="cd06171">
    <property type="entry name" value="Sigma70_r4"/>
    <property type="match status" value="1"/>
</dbReference>
<dbReference type="NCBIfam" id="TIGR02937">
    <property type="entry name" value="sigma70-ECF"/>
    <property type="match status" value="1"/>
</dbReference>
<name>A0A0A0EI92_9RHOB</name>
<evidence type="ECO:0000256" key="2">
    <source>
        <dbReference type="ARBA" id="ARBA00023015"/>
    </source>
</evidence>
<dbReference type="GO" id="GO:0006352">
    <property type="term" value="P:DNA-templated transcription initiation"/>
    <property type="evidence" value="ECO:0007669"/>
    <property type="project" value="InterPro"/>
</dbReference>
<dbReference type="Gene3D" id="1.10.10.10">
    <property type="entry name" value="Winged helix-like DNA-binding domain superfamily/Winged helix DNA-binding domain"/>
    <property type="match status" value="1"/>
</dbReference>
<organism evidence="7 8">
    <name type="scientific">Pseudooceanicola atlanticus</name>
    <dbReference type="NCBI Taxonomy" id="1461694"/>
    <lineage>
        <taxon>Bacteria</taxon>
        <taxon>Pseudomonadati</taxon>
        <taxon>Pseudomonadota</taxon>
        <taxon>Alphaproteobacteria</taxon>
        <taxon>Rhodobacterales</taxon>
        <taxon>Paracoccaceae</taxon>
        <taxon>Pseudooceanicola</taxon>
    </lineage>
</organism>
<dbReference type="GO" id="GO:0016987">
    <property type="term" value="F:sigma factor activity"/>
    <property type="evidence" value="ECO:0007669"/>
    <property type="project" value="UniProtKB-KW"/>
</dbReference>
<evidence type="ECO:0008006" key="9">
    <source>
        <dbReference type="Google" id="ProtNLM"/>
    </source>
</evidence>
<feature type="domain" description="RNA polymerase sigma-70 region 2" evidence="5">
    <location>
        <begin position="10"/>
        <end position="74"/>
    </location>
</feature>
<dbReference type="Pfam" id="PF08281">
    <property type="entry name" value="Sigma70_r4_2"/>
    <property type="match status" value="1"/>
</dbReference>